<proteinExistence type="predicted"/>
<organism evidence="1 2">
    <name type="scientific">Mesomycoplasma flocculare</name>
    <name type="common">Mycoplasma flocculare</name>
    <dbReference type="NCBI Taxonomy" id="2128"/>
    <lineage>
        <taxon>Bacteria</taxon>
        <taxon>Bacillati</taxon>
        <taxon>Mycoplasmatota</taxon>
        <taxon>Mycoplasmoidales</taxon>
        <taxon>Metamycoplasmataceae</taxon>
        <taxon>Mesomycoplasma</taxon>
    </lineage>
</organism>
<gene>
    <name evidence="1" type="ORF">DR094_01185</name>
</gene>
<dbReference type="Proteomes" id="UP001193441">
    <property type="component" value="Unassembled WGS sequence"/>
</dbReference>
<sequence length="75" mass="8692">MQPTKLQSENTNIIPYSEKKQEKKKSVRTYSSINKGILLGKIHVGGEEFCTVFYKKKCKILLWFIKLISILTKNS</sequence>
<reference evidence="1" key="1">
    <citation type="submission" date="2018-07" db="EMBL/GenBank/DDBJ databases">
        <title>Genetic characterization of Mycoplasma hyopneumoniae, M. hyorhinis and M. flocculare isolates through whole genome sequencing analysis: comparative analysis of sequence types and putative genes involved in virulence.</title>
        <authorList>
            <person name="Fourour S."/>
            <person name="Lucas P."/>
            <person name="Touzain F."/>
            <person name="Tocqueville V."/>
            <person name="Kempf I."/>
            <person name="Marois-Crehan C."/>
        </authorList>
    </citation>
    <scope>NUCLEOTIDE SEQUENCE</scope>
    <source>
        <strain evidence="1">MF22</strain>
    </source>
</reference>
<accession>A0AAW9XBM2</accession>
<name>A0AAW9XBM2_MESFC</name>
<protein>
    <submittedName>
        <fullName evidence="1">Uncharacterized protein</fullName>
    </submittedName>
</protein>
<evidence type="ECO:0000313" key="1">
    <source>
        <dbReference type="EMBL" id="MXR56610.1"/>
    </source>
</evidence>
<evidence type="ECO:0000313" key="2">
    <source>
        <dbReference type="Proteomes" id="UP001193441"/>
    </source>
</evidence>
<dbReference type="EMBL" id="QQRD01000001">
    <property type="protein sequence ID" value="MXR56610.1"/>
    <property type="molecule type" value="Genomic_DNA"/>
</dbReference>
<comment type="caution">
    <text evidence="1">The sequence shown here is derived from an EMBL/GenBank/DDBJ whole genome shotgun (WGS) entry which is preliminary data.</text>
</comment>
<dbReference type="AlphaFoldDB" id="A0AAW9XBM2"/>